<name>A0A843U6W8_COLES</name>
<evidence type="ECO:0000256" key="4">
    <source>
        <dbReference type="RuleBase" id="RU004335"/>
    </source>
</evidence>
<proteinExistence type="inferred from homology"/>
<dbReference type="PANTHER" id="PTHR32227">
    <property type="entry name" value="GLUCAN ENDO-1,3-BETA-GLUCOSIDASE BG1-RELATED-RELATED"/>
    <property type="match status" value="1"/>
</dbReference>
<dbReference type="Gene3D" id="3.20.20.80">
    <property type="entry name" value="Glycosidases"/>
    <property type="match status" value="1"/>
</dbReference>
<evidence type="ECO:0000256" key="3">
    <source>
        <dbReference type="ARBA" id="ARBA00023295"/>
    </source>
</evidence>
<keyword evidence="5" id="KW-0732">Signal</keyword>
<feature type="chain" id="PRO_5032941906" description="Glucan endo-1,3-beta-D-glucosidase" evidence="5">
    <location>
        <begin position="24"/>
        <end position="357"/>
    </location>
</feature>
<evidence type="ECO:0000313" key="6">
    <source>
        <dbReference type="EMBL" id="MQL78006.1"/>
    </source>
</evidence>
<dbReference type="OrthoDB" id="941679at2759"/>
<comment type="caution">
    <text evidence="6">The sequence shown here is derived from an EMBL/GenBank/DDBJ whole genome shotgun (WGS) entry which is preliminary data.</text>
</comment>
<evidence type="ECO:0000256" key="5">
    <source>
        <dbReference type="SAM" id="SignalP"/>
    </source>
</evidence>
<dbReference type="EMBL" id="NMUH01000377">
    <property type="protein sequence ID" value="MQL78006.1"/>
    <property type="molecule type" value="Genomic_DNA"/>
</dbReference>
<accession>A0A843U6W8</accession>
<evidence type="ECO:0008006" key="8">
    <source>
        <dbReference type="Google" id="ProtNLM"/>
    </source>
</evidence>
<dbReference type="InterPro" id="IPR044965">
    <property type="entry name" value="Glyco_hydro_17_plant"/>
</dbReference>
<feature type="signal peptide" evidence="5">
    <location>
        <begin position="1"/>
        <end position="23"/>
    </location>
</feature>
<dbReference type="Pfam" id="PF00332">
    <property type="entry name" value="Glyco_hydro_17"/>
    <property type="match status" value="1"/>
</dbReference>
<keyword evidence="2" id="KW-0378">Hydrolase</keyword>
<dbReference type="InterPro" id="IPR000490">
    <property type="entry name" value="Glyco_hydro_17"/>
</dbReference>
<organism evidence="6 7">
    <name type="scientific">Colocasia esculenta</name>
    <name type="common">Wild taro</name>
    <name type="synonym">Arum esculentum</name>
    <dbReference type="NCBI Taxonomy" id="4460"/>
    <lineage>
        <taxon>Eukaryota</taxon>
        <taxon>Viridiplantae</taxon>
        <taxon>Streptophyta</taxon>
        <taxon>Embryophyta</taxon>
        <taxon>Tracheophyta</taxon>
        <taxon>Spermatophyta</taxon>
        <taxon>Magnoliopsida</taxon>
        <taxon>Liliopsida</taxon>
        <taxon>Araceae</taxon>
        <taxon>Aroideae</taxon>
        <taxon>Colocasieae</taxon>
        <taxon>Colocasia</taxon>
    </lineage>
</organism>
<dbReference type="GO" id="GO:0005975">
    <property type="term" value="P:carbohydrate metabolic process"/>
    <property type="evidence" value="ECO:0007669"/>
    <property type="project" value="InterPro"/>
</dbReference>
<dbReference type="Proteomes" id="UP000652761">
    <property type="component" value="Unassembled WGS sequence"/>
</dbReference>
<gene>
    <name evidence="6" type="ORF">Taro_010412</name>
</gene>
<comment type="similarity">
    <text evidence="1 4">Belongs to the glycosyl hydrolase 17 family.</text>
</comment>
<protein>
    <recommendedName>
        <fullName evidence="8">Glucan endo-1,3-beta-D-glucosidase</fullName>
    </recommendedName>
</protein>
<sequence>MVGSKKLSVVAATLLLLLGIMIASPTSPQPAVGVCYGWLGNNMPSHTEVVSLYKSLNINKMRLYSPNQQTLRALRGTNIELLLDAPGPLQTLAENATAASDWVRTNVLAHWPAVRFRYIAVGNNEVIVQKGQAEYVLPAMRNIYGAIVAAGLKDHIKVSTSVQYSVVGVSYPPSAGEFSLPVMKSIAEFLASTGAPLLVNLYPYFTYASDPNVGLAYALFTASEAVMEDPNSGVKYQNLFDAMVDTVSAALEKTGWPTAAGLEANPENARIYNTNLMRHVGRGTPRNPGKAVETYIFSIFNENQKQPPGIENNFGLFYPSKQPVYPITFGSSAASRWTIHIVNSSPVECYSSGVDER</sequence>
<evidence type="ECO:0000256" key="2">
    <source>
        <dbReference type="ARBA" id="ARBA00022801"/>
    </source>
</evidence>
<dbReference type="InterPro" id="IPR017853">
    <property type="entry name" value="GH"/>
</dbReference>
<dbReference type="AlphaFoldDB" id="A0A843U6W8"/>
<reference evidence="6" key="1">
    <citation type="submission" date="2017-07" db="EMBL/GenBank/DDBJ databases">
        <title>Taro Niue Genome Assembly and Annotation.</title>
        <authorList>
            <person name="Atibalentja N."/>
            <person name="Keating K."/>
            <person name="Fields C.J."/>
        </authorList>
    </citation>
    <scope>NUCLEOTIDE SEQUENCE</scope>
    <source>
        <strain evidence="6">Niue_2</strain>
        <tissue evidence="6">Leaf</tissue>
    </source>
</reference>
<keyword evidence="3" id="KW-0326">Glycosidase</keyword>
<keyword evidence="7" id="KW-1185">Reference proteome</keyword>
<dbReference type="SUPFAM" id="SSF51445">
    <property type="entry name" value="(Trans)glycosidases"/>
    <property type="match status" value="1"/>
</dbReference>
<evidence type="ECO:0000313" key="7">
    <source>
        <dbReference type="Proteomes" id="UP000652761"/>
    </source>
</evidence>
<evidence type="ECO:0000256" key="1">
    <source>
        <dbReference type="ARBA" id="ARBA00008773"/>
    </source>
</evidence>
<dbReference type="FunFam" id="3.20.20.80:FF:000010">
    <property type="entry name" value="glucan endo-1,3-beta-glucosidase, basic"/>
    <property type="match status" value="1"/>
</dbReference>
<dbReference type="GO" id="GO:0042973">
    <property type="term" value="F:glucan endo-1,3-beta-D-glucosidase activity"/>
    <property type="evidence" value="ECO:0007669"/>
    <property type="project" value="UniProtKB-ARBA"/>
</dbReference>